<dbReference type="PRINTS" id="PR01483">
    <property type="entry name" value="FASYNTHASE"/>
</dbReference>
<dbReference type="PROSITE" id="PS52019">
    <property type="entry name" value="PKS_MFAS_DH"/>
    <property type="match status" value="1"/>
</dbReference>
<evidence type="ECO:0000256" key="7">
    <source>
        <dbReference type="SAM" id="Coils"/>
    </source>
</evidence>
<dbReference type="Proteomes" id="UP000001947">
    <property type="component" value="Chromosome"/>
</dbReference>
<dbReference type="GO" id="GO:0004312">
    <property type="term" value="F:fatty acid synthase activity"/>
    <property type="evidence" value="ECO:0007669"/>
    <property type="project" value="InterPro"/>
</dbReference>
<dbReference type="InterPro" id="IPR042104">
    <property type="entry name" value="PKS_dehydratase_sf"/>
</dbReference>
<dbReference type="InterPro" id="IPR001227">
    <property type="entry name" value="Ac_transferase_dom_sf"/>
</dbReference>
<gene>
    <name evidence="12" type="ordered locus">Sde_0688</name>
</gene>
<name>Q21MX9_SACD2</name>
<dbReference type="SMART" id="SM00827">
    <property type="entry name" value="PKS_AT"/>
    <property type="match status" value="1"/>
</dbReference>
<feature type="domain" description="PKS/mFAS DH" evidence="11">
    <location>
        <begin position="1975"/>
        <end position="2260"/>
    </location>
</feature>
<dbReference type="eggNOG" id="COG1028">
    <property type="taxonomic scope" value="Bacteria"/>
</dbReference>
<feature type="domain" description="Carrier" evidence="9">
    <location>
        <begin position="1290"/>
        <end position="1367"/>
    </location>
</feature>
<evidence type="ECO:0000259" key="11">
    <source>
        <dbReference type="PROSITE" id="PS52019"/>
    </source>
</evidence>
<dbReference type="PROSITE" id="PS52004">
    <property type="entry name" value="KS3_2"/>
    <property type="match status" value="1"/>
</dbReference>
<dbReference type="SMART" id="SM00825">
    <property type="entry name" value="PKS_KS"/>
    <property type="match status" value="1"/>
</dbReference>
<proteinExistence type="inferred from homology"/>
<dbReference type="InterPro" id="IPR016035">
    <property type="entry name" value="Acyl_Trfase/lysoPLipase"/>
</dbReference>
<dbReference type="GO" id="GO:0005835">
    <property type="term" value="C:fatty acid synthase complex"/>
    <property type="evidence" value="ECO:0007669"/>
    <property type="project" value="InterPro"/>
</dbReference>
<evidence type="ECO:0000256" key="3">
    <source>
        <dbReference type="ARBA" id="ARBA00022450"/>
    </source>
</evidence>
<dbReference type="OrthoDB" id="9778690at2"/>
<evidence type="ECO:0000313" key="12">
    <source>
        <dbReference type="EMBL" id="ABD79950.1"/>
    </source>
</evidence>
<dbReference type="Gene3D" id="3.40.366.10">
    <property type="entry name" value="Malonyl-Coenzyme A Acyl Carrier Protein, domain 2"/>
    <property type="match status" value="1"/>
</dbReference>
<evidence type="ECO:0000259" key="9">
    <source>
        <dbReference type="PROSITE" id="PS50075"/>
    </source>
</evidence>
<feature type="domain" description="Carrier" evidence="9">
    <location>
        <begin position="1395"/>
        <end position="1475"/>
    </location>
</feature>
<dbReference type="Pfam" id="PF14765">
    <property type="entry name" value="PS-DH"/>
    <property type="match status" value="1"/>
</dbReference>
<dbReference type="Pfam" id="PF02801">
    <property type="entry name" value="Ketoacyl-synt_C"/>
    <property type="match status" value="1"/>
</dbReference>
<dbReference type="PANTHER" id="PTHR43074">
    <property type="entry name" value="OMEGA-3 POLYUNSATURATED FATTY ACID SYNTHASE PFAB-RELATED"/>
    <property type="match status" value="1"/>
</dbReference>
<dbReference type="SUPFAM" id="SSF52151">
    <property type="entry name" value="FabD/lysophospholipase-like"/>
    <property type="match status" value="1"/>
</dbReference>
<protein>
    <submittedName>
        <fullName evidence="12">Beta-ketoacyl synthase</fullName>
    </submittedName>
</protein>
<dbReference type="InterPro" id="IPR032821">
    <property type="entry name" value="PKS_assoc"/>
</dbReference>
<dbReference type="Gene3D" id="1.10.1200.10">
    <property type="entry name" value="ACP-like"/>
    <property type="match status" value="3"/>
</dbReference>
<keyword evidence="3" id="KW-0596">Phosphopantetheine</keyword>
<dbReference type="STRING" id="203122.Sde_0688"/>
<reference evidence="12 13" key="1">
    <citation type="journal article" date="2008" name="PLoS Genet.">
        <title>Complete genome sequence of the complex carbohydrate-degrading marine bacterium, Saccharophagus degradans strain 2-40 T.</title>
        <authorList>
            <person name="Weiner R.M."/>
            <person name="Taylor L.E.II."/>
            <person name="Henrissat B."/>
            <person name="Hauser L."/>
            <person name="Land M."/>
            <person name="Coutinho P.M."/>
            <person name="Rancurel C."/>
            <person name="Saunders E.H."/>
            <person name="Longmire A.G."/>
            <person name="Zhang H."/>
            <person name="Bayer E.A."/>
            <person name="Gilbert H.J."/>
            <person name="Larimer F."/>
            <person name="Zhulin I.B."/>
            <person name="Ekborg N.A."/>
            <person name="Lamed R."/>
            <person name="Richardson P.M."/>
            <person name="Borovok I."/>
            <person name="Hutcheson S."/>
        </authorList>
    </citation>
    <scope>NUCLEOTIDE SEQUENCE [LARGE SCALE GENOMIC DNA]</scope>
    <source>
        <strain evidence="13">2-40 / ATCC 43961 / DSM 17024</strain>
    </source>
</reference>
<dbReference type="InterPro" id="IPR049900">
    <property type="entry name" value="PKS_mFAS_DH"/>
</dbReference>
<dbReference type="SUPFAM" id="SSF47336">
    <property type="entry name" value="ACP-like"/>
    <property type="match status" value="3"/>
</dbReference>
<dbReference type="CDD" id="cd00833">
    <property type="entry name" value="PKS"/>
    <property type="match status" value="1"/>
</dbReference>
<dbReference type="InterPro" id="IPR020841">
    <property type="entry name" value="PKS_Beta-ketoAc_synthase_dom"/>
</dbReference>
<evidence type="ECO:0000256" key="1">
    <source>
        <dbReference type="ARBA" id="ARBA00005194"/>
    </source>
</evidence>
<dbReference type="eggNOG" id="COG3321">
    <property type="taxonomic scope" value="Bacteria"/>
</dbReference>
<dbReference type="Pfam" id="PF00109">
    <property type="entry name" value="ketoacyl-synt"/>
    <property type="match status" value="1"/>
</dbReference>
<feature type="coiled-coil region" evidence="7">
    <location>
        <begin position="529"/>
        <end position="556"/>
    </location>
</feature>
<dbReference type="PANTHER" id="PTHR43074:SF1">
    <property type="entry name" value="BETA-KETOACYL SYNTHASE FAMILY PROTEIN-RELATED"/>
    <property type="match status" value="1"/>
</dbReference>
<feature type="region of interest" description="N-terminal hotdog fold" evidence="6">
    <location>
        <begin position="1975"/>
        <end position="2095"/>
    </location>
</feature>
<dbReference type="UniPathway" id="UPA00094"/>
<dbReference type="InterPro" id="IPR003965">
    <property type="entry name" value="Fatty_acid_synthase"/>
</dbReference>
<dbReference type="Gene3D" id="3.40.47.10">
    <property type="match status" value="1"/>
</dbReference>
<dbReference type="Pfam" id="PF00698">
    <property type="entry name" value="Acyl_transf_1"/>
    <property type="match status" value="1"/>
</dbReference>
<organism evidence="12 13">
    <name type="scientific">Saccharophagus degradans (strain 2-40 / ATCC 43961 / DSM 17024)</name>
    <dbReference type="NCBI Taxonomy" id="203122"/>
    <lineage>
        <taxon>Bacteria</taxon>
        <taxon>Pseudomonadati</taxon>
        <taxon>Pseudomonadota</taxon>
        <taxon>Gammaproteobacteria</taxon>
        <taxon>Cellvibrionales</taxon>
        <taxon>Cellvibrionaceae</taxon>
        <taxon>Saccharophagus</taxon>
    </lineage>
</organism>
<comment type="similarity">
    <text evidence="2">Belongs to the short-chain dehydrogenases/reductases (SDR) family.</text>
</comment>
<dbReference type="SUPFAM" id="SSF55048">
    <property type="entry name" value="Probable ACP-binding domain of malonyl-CoA ACP transacylase"/>
    <property type="match status" value="1"/>
</dbReference>
<dbReference type="InterPro" id="IPR014030">
    <property type="entry name" value="Ketoacyl_synth_N"/>
</dbReference>
<evidence type="ECO:0000256" key="5">
    <source>
        <dbReference type="ARBA" id="ARBA00022679"/>
    </source>
</evidence>
<dbReference type="Pfam" id="PF16197">
    <property type="entry name" value="KAsynt_C_assoc"/>
    <property type="match status" value="1"/>
</dbReference>
<dbReference type="InterPro" id="IPR049551">
    <property type="entry name" value="PKS_DH_C"/>
</dbReference>
<dbReference type="GeneID" id="98615631"/>
<dbReference type="HOGENOM" id="CLU_000022_30_2_6"/>
<dbReference type="InterPro" id="IPR016036">
    <property type="entry name" value="Malonyl_transacylase_ACP-bd"/>
</dbReference>
<dbReference type="CDD" id="cd08953">
    <property type="entry name" value="KR_2_SDR_x"/>
    <property type="match status" value="1"/>
</dbReference>
<dbReference type="InterPro" id="IPR036291">
    <property type="entry name" value="NAD(P)-bd_dom_sf"/>
</dbReference>
<dbReference type="InterPro" id="IPR057326">
    <property type="entry name" value="KR_dom"/>
</dbReference>
<dbReference type="Pfam" id="PF08659">
    <property type="entry name" value="KR"/>
    <property type="match status" value="1"/>
</dbReference>
<dbReference type="SUPFAM" id="SSF51735">
    <property type="entry name" value="NAD(P)-binding Rossmann-fold domains"/>
    <property type="match status" value="1"/>
</dbReference>
<dbReference type="PROSITE" id="PS00606">
    <property type="entry name" value="KS3_1"/>
    <property type="match status" value="1"/>
</dbReference>
<dbReference type="InterPro" id="IPR014031">
    <property type="entry name" value="Ketoacyl_synth_C"/>
</dbReference>
<keyword evidence="4" id="KW-0597">Phosphoprotein</keyword>
<dbReference type="InterPro" id="IPR009081">
    <property type="entry name" value="PP-bd_ACP"/>
</dbReference>
<dbReference type="SUPFAM" id="SSF53901">
    <property type="entry name" value="Thiolase-like"/>
    <property type="match status" value="1"/>
</dbReference>
<sequence>MSKSSPIAVVGVSSIFPGSPQVSGFWRDILQGKDQIREIPESYWLIDDYYDKNPQAQDKTYGRRGAFIESVAFDCIEHGILPSQLQDIDTVQLLALVAAQHVLRDAAKGDYKHLDKSRMSVILGVAGGTEQLVQMGARLQKPVWLKSLREAGIAENLAQEICQRIADHYVPWSEASFPGLLGNVVAGRIANRLDLGGTNCVVDAACASSCSALAMAVNELHLGHSDFVITGGADALNDILMYMCFSKTPALSATGDCRPFSDAADGTILGEGVGMLALRRLEDAERDGDTIYAVIKGVGSSSDGAGTAVYAPVSEGQAKAINRAYTQADFSANTIELIEAHGTGTKAGDKAEFNGLNIAFGASEQSQSNNQWCALGSVKSQIGHAKGAAGAAALIKAVMALHHKVLPPTIKVNQPNPAFNIEQTPFYINTKLRPWVRNSHYPRRAGVSSFGFGGSNFHVALEEYTTAQANPRLHMVSDTHLVLAAGGSHEELFRKLINTVDNLPSDKDALEYFARQSQETVQASQPYRVAFVIDSVEQLRQLIAQAKQQTQANTAKNVNSPSGWFYGVSQGATAGESEHVGYGKIACLFPGQGSQYVDMCAPLATVFPAAREVWDSAESNFAEGESLSRVVFPISTFSEAAAQSQRDWLNQTEWAQPAIGAASLSVWALLKKLGLNPEAFAGHSYGELTALSAAGVLCEQSLIATARARGLAMRDASASTSGAMAAVHASVNTVNELLEKLLSEAKQAGNANPIITLANINSPSQVVISGATEVVDAFTELCEQENIRVSKLPVSTAFHSPIVAQAVASLADHLKTTPFNPIQKTVYANKTAQPYPSDVTQQQQLLTQQLISPVRFQEQIEAMYAQGYRTFIEVGPGNVLTGLVSAILQGKNHVAIATDKKANNSLATFWKALGQLTCLGVKLDFSALWQDFRKQTAPADRVKPKMALPITGINYNRVYPPKNGAAGIPPANPEELLAQSVNAQSTSAQPIKTEQDNLHSINKNDGVLLNTPNAQPHAASSLKSNSVDTSSMVPNPIAAMPTTSSHQAHLQTEDSPISNFTPNQKSEWLAAFENIQKQTNETHRQFLQMSEQALAQLGQLVASGSAAPVDTSSVSAQAEHTIAVNNLDVSAHAQYQQPQSAIQSEPNVAPAGDEIVKTVAEPAAPSAMPLPVTQNLDVAEVMLNVVADKTGYPREMLALSMSLENDLGIDSIKRVEILSATLDVVPNLPEVNPSDMAVLSTLEEVVQFIQRKMAEVAPSSNSMATPQNQVSAPVESPQIPSPAQKVVADINVNDLLMQVVADKTGYPLEMLNLDMHLDADLGIDSIKRVEILSAATEQLDSLPELDNSVMAGLNTLAEISRYITAQLSAASGVASEAIAQPATHEVSTPSITSSDNTVDIQHIMLSVVAEKTGYPVDMLEPSMDLENDLGIDSIKRVEILSATLEKVPNLPEFDAASMSSLNTLAEIIEFIKKQLGSTKDETNPSAAVVEKELQAAATNNNLLSRYELELLQLPRPNFMPHQLMQPLVIVPANSPCAQPLCDALKARGLQAEVAQRVNENHKAVISLNGLQKFKHSKDALAINRVIFEQACTLAPVLEKEVGVFIAVQNTSGDYGQSGASGVQSWSGGISGLVKTAAQEWPAALVRSIDINIEKITLAELVNNLAQEIVDGGIQREVALGLYGKRCVPVSVKASVQQGSMPLHKDDVILVTGGARGVTAEAILALSKQLPLKFALLGRSPVIDVSRFEHCADEAAIMRAILAEAKAAGIQMLPAELKREVGLVVSSREVSKTLSNLQAAGSQVSYFPCDINNQDQLAEVVKQIQTQLGPISGVVHGAGVLADKLLSGKKIEHFDAVFGTKVQGLHNLLNVLTDQTLKVLCLFSSVAARAGNIGQSDYAMANEVLNRVAAWYSAANNTKVVAINWGPWESGMVTDALKQKFAQMGVELIPLHSGAQFFVDELQHSQINTEVVYGGMPLNKPLANPGALCSHKMQVVASLQSLPHLESHKVRGEIVLPVVQVVDWFRSAMLSVLPSLKAFTLLDLKVLKGIVLSEPHVTFTINLEELPNSTLFSLGLTDANGVLRYSANVNCLDKSYTEASGAGVGESGEAPSRGLLSKPSNPSYTHFNPYKELLFHGEHYQSITRIGALEDDSAVAELIGTNQLNWADYGASIDQAILDGALQLALVWGQKHINRESLPMGFDTMQINHFGTVQGAVRCYLQREKHDSVSTVSNIWLLDSADTVLACIRGLRMYAVNESLR</sequence>
<feature type="active site" description="Proton donor; for dehydratase activity" evidence="6">
    <location>
        <position position="2178"/>
    </location>
</feature>
<dbReference type="InterPro" id="IPR052568">
    <property type="entry name" value="PKS-FAS_Synthase"/>
</dbReference>
<dbReference type="Gene3D" id="3.30.70.250">
    <property type="entry name" value="Malonyl-CoA ACP transacylase, ACP-binding"/>
    <property type="match status" value="1"/>
</dbReference>
<dbReference type="eggNOG" id="COG0236">
    <property type="taxonomic scope" value="Bacteria"/>
</dbReference>
<dbReference type="InterPro" id="IPR013968">
    <property type="entry name" value="PKS_KR"/>
</dbReference>
<evidence type="ECO:0000259" key="10">
    <source>
        <dbReference type="PROSITE" id="PS52004"/>
    </source>
</evidence>
<accession>Q21MX9</accession>
<feature type="region of interest" description="C-terminal hotdog fold" evidence="6">
    <location>
        <begin position="2114"/>
        <end position="2260"/>
    </location>
</feature>
<feature type="region of interest" description="Disordered" evidence="8">
    <location>
        <begin position="2098"/>
        <end position="2119"/>
    </location>
</feature>
<dbReference type="InterPro" id="IPR036736">
    <property type="entry name" value="ACP-like_sf"/>
</dbReference>
<dbReference type="GO" id="GO:0006633">
    <property type="term" value="P:fatty acid biosynthetic process"/>
    <property type="evidence" value="ECO:0007669"/>
    <property type="project" value="UniProtKB-UniPathway"/>
</dbReference>
<dbReference type="InterPro" id="IPR018201">
    <property type="entry name" value="Ketoacyl_synth_AS"/>
</dbReference>
<comment type="pathway">
    <text evidence="1">Lipid metabolism; fatty acid biosynthesis.</text>
</comment>
<dbReference type="InterPro" id="IPR014043">
    <property type="entry name" value="Acyl_transferase_dom"/>
</dbReference>
<dbReference type="GO" id="GO:0004315">
    <property type="term" value="F:3-oxoacyl-[acyl-carrier-protein] synthase activity"/>
    <property type="evidence" value="ECO:0007669"/>
    <property type="project" value="InterPro"/>
</dbReference>
<dbReference type="Pfam" id="PF00550">
    <property type="entry name" value="PP-binding"/>
    <property type="match status" value="3"/>
</dbReference>
<keyword evidence="13" id="KW-1185">Reference proteome</keyword>
<keyword evidence="7" id="KW-0175">Coiled coil</keyword>
<evidence type="ECO:0000256" key="6">
    <source>
        <dbReference type="PROSITE-ProRule" id="PRU01363"/>
    </source>
</evidence>
<dbReference type="InterPro" id="IPR016039">
    <property type="entry name" value="Thiolase-like"/>
</dbReference>
<feature type="active site" description="Proton acceptor; for dehydratase activity" evidence="6">
    <location>
        <position position="2007"/>
    </location>
</feature>
<dbReference type="PROSITE" id="PS50075">
    <property type="entry name" value="CARRIER"/>
    <property type="match status" value="2"/>
</dbReference>
<keyword evidence="5" id="KW-0808">Transferase</keyword>
<evidence type="ECO:0000256" key="8">
    <source>
        <dbReference type="SAM" id="MobiDB-lite"/>
    </source>
</evidence>
<dbReference type="EMBL" id="CP000282">
    <property type="protein sequence ID" value="ABD79950.1"/>
    <property type="molecule type" value="Genomic_DNA"/>
</dbReference>
<dbReference type="Gene3D" id="3.40.50.720">
    <property type="entry name" value="NAD(P)-binding Rossmann-like Domain"/>
    <property type="match status" value="1"/>
</dbReference>
<dbReference type="SMART" id="SM00822">
    <property type="entry name" value="PKS_KR"/>
    <property type="match status" value="1"/>
</dbReference>
<evidence type="ECO:0000256" key="4">
    <source>
        <dbReference type="ARBA" id="ARBA00022553"/>
    </source>
</evidence>
<dbReference type="KEGG" id="sde:Sde_0688"/>
<evidence type="ECO:0000313" key="13">
    <source>
        <dbReference type="Proteomes" id="UP000001947"/>
    </source>
</evidence>
<feature type="domain" description="Ketosynthase family 3 (KS3)" evidence="10">
    <location>
        <begin position="4"/>
        <end position="463"/>
    </location>
</feature>
<dbReference type="RefSeq" id="WP_011467171.1">
    <property type="nucleotide sequence ID" value="NC_007912.1"/>
</dbReference>
<evidence type="ECO:0000256" key="2">
    <source>
        <dbReference type="ARBA" id="ARBA00006484"/>
    </source>
</evidence>
<dbReference type="Gene3D" id="3.10.129.110">
    <property type="entry name" value="Polyketide synthase dehydratase"/>
    <property type="match status" value="1"/>
</dbReference>